<keyword evidence="1" id="KW-0812">Transmembrane</keyword>
<dbReference type="PANTHER" id="PTHR38468">
    <property type="entry name" value="SLL0939 PROTEIN"/>
    <property type="match status" value="1"/>
</dbReference>
<dbReference type="AlphaFoldDB" id="K7Z9B5"/>
<dbReference type="Proteomes" id="UP000010074">
    <property type="component" value="Chromosome"/>
</dbReference>
<dbReference type="RefSeq" id="WP_015090595.1">
    <property type="nucleotide sequence ID" value="NC_019567.1"/>
</dbReference>
<gene>
    <name evidence="2" type="ORF">Bdt_1436</name>
</gene>
<evidence type="ECO:0000313" key="2">
    <source>
        <dbReference type="EMBL" id="AFY01134.1"/>
    </source>
</evidence>
<dbReference type="KEGG" id="bbat:Bdt_1436"/>
<dbReference type="InterPro" id="IPR012427">
    <property type="entry name" value="DUF1622"/>
</dbReference>
<evidence type="ECO:0008006" key="4">
    <source>
        <dbReference type="Google" id="ProtNLM"/>
    </source>
</evidence>
<organism evidence="2 3">
    <name type="scientific">Bdellovibrio bacteriovorus str. Tiberius</name>
    <dbReference type="NCBI Taxonomy" id="1069642"/>
    <lineage>
        <taxon>Bacteria</taxon>
        <taxon>Pseudomonadati</taxon>
        <taxon>Bdellovibrionota</taxon>
        <taxon>Bdellovibrionia</taxon>
        <taxon>Bdellovibrionales</taxon>
        <taxon>Pseudobdellovibrionaceae</taxon>
        <taxon>Bdellovibrio</taxon>
    </lineage>
</organism>
<accession>K7Z9B5</accession>
<feature type="transmembrane region" description="Helical" evidence="1">
    <location>
        <begin position="83"/>
        <end position="101"/>
    </location>
</feature>
<evidence type="ECO:0000256" key="1">
    <source>
        <dbReference type="SAM" id="Phobius"/>
    </source>
</evidence>
<reference evidence="2 3" key="1">
    <citation type="journal article" date="2012" name="BMC Genomics">
        <title>Genome analysis of a simultaneously predatory and prey-independent, novel Bdellovibrio bacteriovorus from the River Tiber, supports in silico predictions of both ancient and recent lateral gene transfer from diverse bacteria.</title>
        <authorList>
            <person name="Hobley L."/>
            <person name="Lerner T.R."/>
            <person name="Williams L.E."/>
            <person name="Lambert C."/>
            <person name="Till R."/>
            <person name="Milner D.S."/>
            <person name="Basford S.M."/>
            <person name="Capeness M.J."/>
            <person name="Fenton A.K."/>
            <person name="Atterbury R.J."/>
            <person name="Harris M.A."/>
            <person name="Sockett R.E."/>
        </authorList>
    </citation>
    <scope>NUCLEOTIDE SEQUENCE [LARGE SCALE GENOMIC DNA]</scope>
    <source>
        <strain evidence="2 3">Tiberius</strain>
    </source>
</reference>
<feature type="transmembrane region" description="Helical" evidence="1">
    <location>
        <begin position="18"/>
        <end position="36"/>
    </location>
</feature>
<dbReference type="PANTHER" id="PTHR38468:SF1">
    <property type="entry name" value="SLL0939 PROTEIN"/>
    <property type="match status" value="1"/>
</dbReference>
<evidence type="ECO:0000313" key="3">
    <source>
        <dbReference type="Proteomes" id="UP000010074"/>
    </source>
</evidence>
<dbReference type="EMBL" id="CP002930">
    <property type="protein sequence ID" value="AFY01134.1"/>
    <property type="molecule type" value="Genomic_DNA"/>
</dbReference>
<dbReference type="Pfam" id="PF07784">
    <property type="entry name" value="DUF1622"/>
    <property type="match status" value="1"/>
</dbReference>
<proteinExistence type="predicted"/>
<protein>
    <recommendedName>
        <fullName evidence="4">DUF1622 domain-containing protein</fullName>
    </recommendedName>
</protein>
<dbReference type="OrthoDB" id="9812897at2"/>
<sequence length="117" mass="12969">MEEAVRQWTEVISICLEFFAALLIAVGALEGLFRLAKFSIFGQRGLGIRKDIWLGFARWIVLGLEFMLAADIVSTIVSPSWDAIGMLAAIALIRTFLSYFLERDLEAASRKELGDGA</sequence>
<feature type="transmembrane region" description="Helical" evidence="1">
    <location>
        <begin position="56"/>
        <end position="77"/>
    </location>
</feature>
<dbReference type="STRING" id="1069642.Bdt_1436"/>
<dbReference type="PATRIC" id="fig|1069642.3.peg.1418"/>
<dbReference type="HOGENOM" id="CLU_136765_1_0_7"/>
<keyword evidence="1" id="KW-1133">Transmembrane helix</keyword>
<name>K7Z9B5_BDEBC</name>
<keyword evidence="1" id="KW-0472">Membrane</keyword>